<reference evidence="1" key="1">
    <citation type="submission" date="2019-05" db="EMBL/GenBank/DDBJ databases">
        <title>Annotation for the trematode Paragonimus heterotremus.</title>
        <authorList>
            <person name="Choi Y.-J."/>
        </authorList>
    </citation>
    <scope>NUCLEOTIDE SEQUENCE</scope>
    <source>
        <strain evidence="1">LC</strain>
    </source>
</reference>
<dbReference type="OrthoDB" id="7695055at2759"/>
<gene>
    <name evidence="1" type="ORF">PHET_11889</name>
</gene>
<keyword evidence="2" id="KW-1185">Reference proteome</keyword>
<dbReference type="Proteomes" id="UP000748531">
    <property type="component" value="Unassembled WGS sequence"/>
</dbReference>
<proteinExistence type="predicted"/>
<accession>A0A8J4SJX0</accession>
<evidence type="ECO:0000313" key="1">
    <source>
        <dbReference type="EMBL" id="KAF5394292.1"/>
    </source>
</evidence>
<comment type="caution">
    <text evidence="1">The sequence shown here is derived from an EMBL/GenBank/DDBJ whole genome shotgun (WGS) entry which is preliminary data.</text>
</comment>
<organism evidence="1 2">
    <name type="scientific">Paragonimus heterotremus</name>
    <dbReference type="NCBI Taxonomy" id="100268"/>
    <lineage>
        <taxon>Eukaryota</taxon>
        <taxon>Metazoa</taxon>
        <taxon>Spiralia</taxon>
        <taxon>Lophotrochozoa</taxon>
        <taxon>Platyhelminthes</taxon>
        <taxon>Trematoda</taxon>
        <taxon>Digenea</taxon>
        <taxon>Plagiorchiida</taxon>
        <taxon>Troglotremata</taxon>
        <taxon>Troglotrematidae</taxon>
        <taxon>Paragonimus</taxon>
    </lineage>
</organism>
<evidence type="ECO:0000313" key="2">
    <source>
        <dbReference type="Proteomes" id="UP000748531"/>
    </source>
</evidence>
<dbReference type="EMBL" id="LUCH01019274">
    <property type="protein sequence ID" value="KAF5394292.1"/>
    <property type="molecule type" value="Genomic_DNA"/>
</dbReference>
<name>A0A8J4SJX0_9TREM</name>
<protein>
    <submittedName>
        <fullName evidence="1">Uncharacterized protein</fullName>
    </submittedName>
</protein>
<sequence length="116" mass="12846">MDHNSLAHVFSASLDRYFPRGTRHLDLLSQSTGDIVHIDGPNSLVRGAPSRIYNNRSSTSPTVLHAVAVVAQQNDAESNQLCSYPSMKFAHPLLLPCDSIIHWNIPTGELRTPRLM</sequence>
<dbReference type="AlphaFoldDB" id="A0A8J4SJX0"/>